<dbReference type="Proteomes" id="UP000595448">
    <property type="component" value="Chromosome"/>
</dbReference>
<organism evidence="1 2">
    <name type="scientific">Brevundimonas vitisensis</name>
    <dbReference type="NCBI Taxonomy" id="2800818"/>
    <lineage>
        <taxon>Bacteria</taxon>
        <taxon>Pseudomonadati</taxon>
        <taxon>Pseudomonadota</taxon>
        <taxon>Alphaproteobacteria</taxon>
        <taxon>Caulobacterales</taxon>
        <taxon>Caulobacteraceae</taxon>
        <taxon>Brevundimonas</taxon>
    </lineage>
</organism>
<evidence type="ECO:0000313" key="1">
    <source>
        <dbReference type="EMBL" id="QQQ19087.1"/>
    </source>
</evidence>
<accession>A0ABX7BNC6</accession>
<name>A0ABX7BNC6_9CAUL</name>
<proteinExistence type="predicted"/>
<gene>
    <name evidence="1" type="ORF">JIP62_02870</name>
</gene>
<keyword evidence="2" id="KW-1185">Reference proteome</keyword>
<dbReference type="RefSeq" id="WP_201103438.1">
    <property type="nucleotide sequence ID" value="NZ_CP067977.1"/>
</dbReference>
<sequence>MTGRNSALGFLLGLLLIVLALLAGQAASEKNFFFDPDLQKQAYPCSWIADWEPRPLNPGVEDWLSVPLREIDEPSLYHQPPTDGTTTLRFTFIPSFSPPIVMRIDDLHGPQPRFTATRVLGQIRLVLGPNRQTRELSPSEIQPIIDHVGRSQVLDLIPDSCIAGIDGGISIIESAGPDGYRFINRWGVHHGPVHELGWLMYQLTGWPEGDQGAMTDLYRQAPLAAGT</sequence>
<dbReference type="EMBL" id="CP067977">
    <property type="protein sequence ID" value="QQQ19087.1"/>
    <property type="molecule type" value="Genomic_DNA"/>
</dbReference>
<reference evidence="1 2" key="1">
    <citation type="submission" date="2021-01" db="EMBL/GenBank/DDBJ databases">
        <title>Brevundimonas vitis sp. nov., an bacterium isolated from grape (Vitis vinifera).</title>
        <authorList>
            <person name="Jiang L."/>
            <person name="Lee J."/>
        </authorList>
    </citation>
    <scope>NUCLEOTIDE SEQUENCE [LARGE SCALE GENOMIC DNA]</scope>
    <source>
        <strain evidence="1 2">GRTSA-9</strain>
    </source>
</reference>
<protein>
    <submittedName>
        <fullName evidence="1">Uncharacterized protein</fullName>
    </submittedName>
</protein>
<evidence type="ECO:0000313" key="2">
    <source>
        <dbReference type="Proteomes" id="UP000595448"/>
    </source>
</evidence>